<dbReference type="Proteomes" id="UP001187415">
    <property type="component" value="Unassembled WGS sequence"/>
</dbReference>
<gene>
    <name evidence="1" type="ORF">Q5P01_002287</name>
</gene>
<name>A0AA88NR36_CHASR</name>
<evidence type="ECO:0000313" key="2">
    <source>
        <dbReference type="Proteomes" id="UP001187415"/>
    </source>
</evidence>
<proteinExistence type="predicted"/>
<keyword evidence="2" id="KW-1185">Reference proteome</keyword>
<accession>A0AA88NR36</accession>
<organism evidence="1 2">
    <name type="scientific">Channa striata</name>
    <name type="common">Snakehead murrel</name>
    <name type="synonym">Ophicephalus striatus</name>
    <dbReference type="NCBI Taxonomy" id="64152"/>
    <lineage>
        <taxon>Eukaryota</taxon>
        <taxon>Metazoa</taxon>
        <taxon>Chordata</taxon>
        <taxon>Craniata</taxon>
        <taxon>Vertebrata</taxon>
        <taxon>Euteleostomi</taxon>
        <taxon>Actinopterygii</taxon>
        <taxon>Neopterygii</taxon>
        <taxon>Teleostei</taxon>
        <taxon>Neoteleostei</taxon>
        <taxon>Acanthomorphata</taxon>
        <taxon>Anabantaria</taxon>
        <taxon>Anabantiformes</taxon>
        <taxon>Channoidei</taxon>
        <taxon>Channidae</taxon>
        <taxon>Channa</taxon>
    </lineage>
</organism>
<dbReference type="EMBL" id="JAUPFM010000001">
    <property type="protein sequence ID" value="KAK2862754.1"/>
    <property type="molecule type" value="Genomic_DNA"/>
</dbReference>
<dbReference type="AlphaFoldDB" id="A0AA88NR36"/>
<comment type="caution">
    <text evidence="1">The sequence shown here is derived from an EMBL/GenBank/DDBJ whole genome shotgun (WGS) entry which is preliminary data.</text>
</comment>
<protein>
    <submittedName>
        <fullName evidence="1">Uncharacterized protein</fullName>
    </submittedName>
</protein>
<sequence>MQAAALSRFRSTPQPRGNRVFAPSSMAVGQLSKRCSSNALTSLLNYAAKKLFPQCPPMKRSVSGAHMLGHFLRVPCNIYNDALV</sequence>
<reference evidence="1" key="1">
    <citation type="submission" date="2023-07" db="EMBL/GenBank/DDBJ databases">
        <title>Chromosome-level Genome Assembly of Striped Snakehead (Channa striata).</title>
        <authorList>
            <person name="Liu H."/>
        </authorList>
    </citation>
    <scope>NUCLEOTIDE SEQUENCE</scope>
    <source>
        <strain evidence="1">Gz</strain>
        <tissue evidence="1">Muscle</tissue>
    </source>
</reference>
<evidence type="ECO:0000313" key="1">
    <source>
        <dbReference type="EMBL" id="KAK2862754.1"/>
    </source>
</evidence>